<feature type="signal peptide" evidence="3">
    <location>
        <begin position="1"/>
        <end position="31"/>
    </location>
</feature>
<evidence type="ECO:0000313" key="6">
    <source>
        <dbReference type="Proteomes" id="UP001139103"/>
    </source>
</evidence>
<dbReference type="Proteomes" id="UP001139103">
    <property type="component" value="Unassembled WGS sequence"/>
</dbReference>
<evidence type="ECO:0000256" key="2">
    <source>
        <dbReference type="SAM" id="MobiDB-lite"/>
    </source>
</evidence>
<accession>A0A9X1SG79</accession>
<dbReference type="InterPro" id="IPR036249">
    <property type="entry name" value="Thioredoxin-like_sf"/>
</dbReference>
<reference evidence="5" key="1">
    <citation type="submission" date="2021-11" db="EMBL/GenBank/DDBJ databases">
        <title>Genome sequence.</title>
        <authorList>
            <person name="Sun Q."/>
        </authorList>
    </citation>
    <scope>NUCLEOTIDE SEQUENCE</scope>
    <source>
        <strain evidence="5">JC732</strain>
    </source>
</reference>
<dbReference type="RefSeq" id="WP_230218131.1">
    <property type="nucleotide sequence ID" value="NZ_JAJKFT010000004.1"/>
</dbReference>
<keyword evidence="6" id="KW-1185">Reference proteome</keyword>
<feature type="region of interest" description="Disordered" evidence="2">
    <location>
        <begin position="155"/>
        <end position="174"/>
    </location>
</feature>
<evidence type="ECO:0000256" key="1">
    <source>
        <dbReference type="ARBA" id="ARBA00023284"/>
    </source>
</evidence>
<evidence type="ECO:0000313" key="5">
    <source>
        <dbReference type="EMBL" id="MCC9628692.1"/>
    </source>
</evidence>
<keyword evidence="1" id="KW-0676">Redox-active center</keyword>
<keyword evidence="3" id="KW-0732">Signal</keyword>
<proteinExistence type="predicted"/>
<dbReference type="PROSITE" id="PS51352">
    <property type="entry name" value="THIOREDOXIN_2"/>
    <property type="match status" value="1"/>
</dbReference>
<sequence>MKRKISQAARATVRNLACLTLILGSPALAIASEAARANAAVCLAYAAVVKEVPELVTPVGPAPPEVVPAEPTNYRDAYELYKSRQRPLVVMVTASWCPYCPAMKNELLGMKREGKLPDASVVIVDYDQDRATARTVMGSQRTLPALAVYHYVGGKPKQSRPAKAAEVPRVLAES</sequence>
<gene>
    <name evidence="5" type="ORF">LOC68_09805</name>
</gene>
<organism evidence="5 6">
    <name type="scientific">Blastopirellula sediminis</name>
    <dbReference type="NCBI Taxonomy" id="2894196"/>
    <lineage>
        <taxon>Bacteria</taxon>
        <taxon>Pseudomonadati</taxon>
        <taxon>Planctomycetota</taxon>
        <taxon>Planctomycetia</taxon>
        <taxon>Pirellulales</taxon>
        <taxon>Pirellulaceae</taxon>
        <taxon>Blastopirellula</taxon>
    </lineage>
</organism>
<feature type="chain" id="PRO_5040815435" evidence="3">
    <location>
        <begin position="32"/>
        <end position="174"/>
    </location>
</feature>
<dbReference type="EMBL" id="JAJKFT010000004">
    <property type="protein sequence ID" value="MCC9628692.1"/>
    <property type="molecule type" value="Genomic_DNA"/>
</dbReference>
<feature type="domain" description="Thioredoxin" evidence="4">
    <location>
        <begin position="56"/>
        <end position="174"/>
    </location>
</feature>
<dbReference type="AlphaFoldDB" id="A0A9X1SG79"/>
<name>A0A9X1SG79_9BACT</name>
<dbReference type="Pfam" id="PF13899">
    <property type="entry name" value="Thioredoxin_7"/>
    <property type="match status" value="1"/>
</dbReference>
<dbReference type="Gene3D" id="3.40.30.10">
    <property type="entry name" value="Glutaredoxin"/>
    <property type="match status" value="1"/>
</dbReference>
<protein>
    <submittedName>
        <fullName evidence="5">Thioredoxin family protein</fullName>
    </submittedName>
</protein>
<comment type="caution">
    <text evidence="5">The sequence shown here is derived from an EMBL/GenBank/DDBJ whole genome shotgun (WGS) entry which is preliminary data.</text>
</comment>
<dbReference type="PROSITE" id="PS00194">
    <property type="entry name" value="THIOREDOXIN_1"/>
    <property type="match status" value="1"/>
</dbReference>
<evidence type="ECO:0000256" key="3">
    <source>
        <dbReference type="SAM" id="SignalP"/>
    </source>
</evidence>
<evidence type="ECO:0000259" key="4">
    <source>
        <dbReference type="PROSITE" id="PS51352"/>
    </source>
</evidence>
<dbReference type="InterPro" id="IPR017937">
    <property type="entry name" value="Thioredoxin_CS"/>
</dbReference>
<dbReference type="InterPro" id="IPR013766">
    <property type="entry name" value="Thioredoxin_domain"/>
</dbReference>
<dbReference type="SUPFAM" id="SSF52833">
    <property type="entry name" value="Thioredoxin-like"/>
    <property type="match status" value="1"/>
</dbReference>
<dbReference type="CDD" id="cd02947">
    <property type="entry name" value="TRX_family"/>
    <property type="match status" value="1"/>
</dbReference>